<keyword evidence="2" id="KW-0472">Membrane</keyword>
<sequence length="393" mass="41858">MTETNAVRPAAAPDRGGERAAPRAAAERIPFIDAARGLAMFGVVVMNALMFVVAAEHLGEAPAGPVGSALEFALQMLFGGKARALLMLLLGMGVVFAWRSAERRGDRPMARMAVRYAVLLVVFGLGHLAVFEGDILTHYATVALLLAPAVPLLLGGARRRPLAAAAALFAVHPFVEAYWPWSQDVAAFTVLVPQTLGFFCVGIWLARREETGEPERPTRLPAALVGAGLAGQLAGVGLMLLGDALFPLVLDAGGVPEPPVPAATALTGLAGTVTGLGGGLFYLGLVWWLMRRGRTAARLLGALVPLGRMSLTVYLLSTALFLAVLLPYDGRVTVAWQLTAAFGYFAVMAVAAPLWLRRFRAGPLEWVWRCLVYRRMLPLRRTPARRPGPAGRG</sequence>
<evidence type="ECO:0000256" key="1">
    <source>
        <dbReference type="SAM" id="MobiDB-lite"/>
    </source>
</evidence>
<feature type="transmembrane region" description="Helical" evidence="2">
    <location>
        <begin position="185"/>
        <end position="206"/>
    </location>
</feature>
<comment type="caution">
    <text evidence="4">The sequence shown here is derived from an EMBL/GenBank/DDBJ whole genome shotgun (WGS) entry which is preliminary data.</text>
</comment>
<organism evidence="4 5">
    <name type="scientific">Nocardiopsis composta</name>
    <dbReference type="NCBI Taxonomy" id="157465"/>
    <lineage>
        <taxon>Bacteria</taxon>
        <taxon>Bacillati</taxon>
        <taxon>Actinomycetota</taxon>
        <taxon>Actinomycetes</taxon>
        <taxon>Streptosporangiales</taxon>
        <taxon>Nocardiopsidaceae</taxon>
        <taxon>Nocardiopsis</taxon>
    </lineage>
</organism>
<dbReference type="EMBL" id="JACHDB010000001">
    <property type="protein sequence ID" value="MBB5431445.1"/>
    <property type="molecule type" value="Genomic_DNA"/>
</dbReference>
<keyword evidence="5" id="KW-1185">Reference proteome</keyword>
<feature type="transmembrane region" description="Helical" evidence="2">
    <location>
        <begin position="113"/>
        <end position="130"/>
    </location>
</feature>
<feature type="domain" description="DUF418" evidence="3">
    <location>
        <begin position="262"/>
        <end position="374"/>
    </location>
</feature>
<feature type="transmembrane region" description="Helical" evidence="2">
    <location>
        <begin position="311"/>
        <end position="328"/>
    </location>
</feature>
<name>A0A7W8QKG3_9ACTN</name>
<feature type="transmembrane region" description="Helical" evidence="2">
    <location>
        <begin position="82"/>
        <end position="101"/>
    </location>
</feature>
<dbReference type="InterPro" id="IPR052529">
    <property type="entry name" value="Bact_Transport_Assoc"/>
</dbReference>
<evidence type="ECO:0000259" key="3">
    <source>
        <dbReference type="Pfam" id="PF04235"/>
    </source>
</evidence>
<dbReference type="RefSeq" id="WP_184391121.1">
    <property type="nucleotide sequence ID" value="NZ_BAAAJD010000188.1"/>
</dbReference>
<feature type="transmembrane region" description="Helical" evidence="2">
    <location>
        <begin position="218"/>
        <end position="242"/>
    </location>
</feature>
<evidence type="ECO:0000313" key="4">
    <source>
        <dbReference type="EMBL" id="MBB5431445.1"/>
    </source>
</evidence>
<dbReference type="AlphaFoldDB" id="A0A7W8QKG3"/>
<dbReference type="Proteomes" id="UP000572635">
    <property type="component" value="Unassembled WGS sequence"/>
</dbReference>
<gene>
    <name evidence="4" type="ORF">HDA36_001529</name>
</gene>
<feature type="region of interest" description="Disordered" evidence="1">
    <location>
        <begin position="1"/>
        <end position="21"/>
    </location>
</feature>
<feature type="transmembrane region" description="Helical" evidence="2">
    <location>
        <begin position="162"/>
        <end position="179"/>
    </location>
</feature>
<feature type="transmembrane region" description="Helical" evidence="2">
    <location>
        <begin position="136"/>
        <end position="155"/>
    </location>
</feature>
<keyword evidence="2" id="KW-1133">Transmembrane helix</keyword>
<evidence type="ECO:0000313" key="5">
    <source>
        <dbReference type="Proteomes" id="UP000572635"/>
    </source>
</evidence>
<dbReference type="InterPro" id="IPR007349">
    <property type="entry name" value="DUF418"/>
</dbReference>
<evidence type="ECO:0000256" key="2">
    <source>
        <dbReference type="SAM" id="Phobius"/>
    </source>
</evidence>
<reference evidence="4 5" key="1">
    <citation type="submission" date="2020-08" db="EMBL/GenBank/DDBJ databases">
        <title>Sequencing the genomes of 1000 actinobacteria strains.</title>
        <authorList>
            <person name="Klenk H.-P."/>
        </authorList>
    </citation>
    <scope>NUCLEOTIDE SEQUENCE [LARGE SCALE GENOMIC DNA]</scope>
    <source>
        <strain evidence="4 5">DSM 44551</strain>
    </source>
</reference>
<proteinExistence type="predicted"/>
<dbReference type="PANTHER" id="PTHR30590">
    <property type="entry name" value="INNER MEMBRANE PROTEIN"/>
    <property type="match status" value="1"/>
</dbReference>
<protein>
    <recommendedName>
        <fullName evidence="3">DUF418 domain-containing protein</fullName>
    </recommendedName>
</protein>
<keyword evidence="2" id="KW-0812">Transmembrane</keyword>
<feature type="transmembrane region" description="Helical" evidence="2">
    <location>
        <begin position="38"/>
        <end position="55"/>
    </location>
</feature>
<feature type="transmembrane region" description="Helical" evidence="2">
    <location>
        <begin position="262"/>
        <end position="290"/>
    </location>
</feature>
<feature type="transmembrane region" description="Helical" evidence="2">
    <location>
        <begin position="334"/>
        <end position="356"/>
    </location>
</feature>
<accession>A0A7W8QKG3</accession>
<dbReference type="Pfam" id="PF04235">
    <property type="entry name" value="DUF418"/>
    <property type="match status" value="1"/>
</dbReference>
<dbReference type="PANTHER" id="PTHR30590:SF2">
    <property type="entry name" value="INNER MEMBRANE PROTEIN"/>
    <property type="match status" value="1"/>
</dbReference>